<keyword evidence="2" id="KW-1185">Reference proteome</keyword>
<protein>
    <submittedName>
        <fullName evidence="1">Uncharacterized protein</fullName>
    </submittedName>
</protein>
<dbReference type="EMBL" id="QWET01000003">
    <property type="protein sequence ID" value="RIH66173.1"/>
    <property type="molecule type" value="Genomic_DNA"/>
</dbReference>
<sequence length="68" mass="7877">MLKTSIQTENKNVKVNLSLPVEFYLKVERKAHKEYLPVATLLKQILMKNLIWGDNSIEKHQPSNGTQK</sequence>
<dbReference type="AlphaFoldDB" id="A0A399D438"/>
<evidence type="ECO:0000313" key="2">
    <source>
        <dbReference type="Proteomes" id="UP000266441"/>
    </source>
</evidence>
<comment type="caution">
    <text evidence="1">The sequence shown here is derived from an EMBL/GenBank/DDBJ whole genome shotgun (WGS) entry which is preliminary data.</text>
</comment>
<gene>
    <name evidence="1" type="ORF">D1164_04485</name>
</gene>
<dbReference type="Proteomes" id="UP000266441">
    <property type="component" value="Unassembled WGS sequence"/>
</dbReference>
<organism evidence="1 2">
    <name type="scientific">Mariniphaga sediminis</name>
    <dbReference type="NCBI Taxonomy" id="1628158"/>
    <lineage>
        <taxon>Bacteria</taxon>
        <taxon>Pseudomonadati</taxon>
        <taxon>Bacteroidota</taxon>
        <taxon>Bacteroidia</taxon>
        <taxon>Marinilabiliales</taxon>
        <taxon>Prolixibacteraceae</taxon>
        <taxon>Mariniphaga</taxon>
    </lineage>
</organism>
<proteinExistence type="predicted"/>
<evidence type="ECO:0000313" key="1">
    <source>
        <dbReference type="EMBL" id="RIH66173.1"/>
    </source>
</evidence>
<name>A0A399D438_9BACT</name>
<accession>A0A399D438</accession>
<reference evidence="1 2" key="1">
    <citation type="journal article" date="2015" name="Int. J. Syst. Evol. Microbiol.">
        <title>Mariniphaga sediminis sp. nov., isolated from coastal sediment.</title>
        <authorList>
            <person name="Wang F.Q."/>
            <person name="Shen Q.Y."/>
            <person name="Chen G.J."/>
            <person name="Du Z.J."/>
        </authorList>
    </citation>
    <scope>NUCLEOTIDE SEQUENCE [LARGE SCALE GENOMIC DNA]</scope>
    <source>
        <strain evidence="1 2">SY21</strain>
    </source>
</reference>